<dbReference type="AlphaFoldDB" id="A0A9E2S7L2"/>
<keyword evidence="3" id="KW-1185">Reference proteome</keyword>
<dbReference type="Proteomes" id="UP000812270">
    <property type="component" value="Unassembled WGS sequence"/>
</dbReference>
<gene>
    <name evidence="2" type="ORF">KTO63_08025</name>
</gene>
<dbReference type="InterPro" id="IPR007076">
    <property type="entry name" value="TfoX_N"/>
</dbReference>
<reference evidence="2" key="1">
    <citation type="submission" date="2021-06" db="EMBL/GenBank/DDBJ databases">
        <authorList>
            <person name="Huq M.A."/>
        </authorList>
    </citation>
    <scope>NUCLEOTIDE SEQUENCE</scope>
    <source>
        <strain evidence="2">MAH-26</strain>
    </source>
</reference>
<sequence>MTYNEKLLNRVRDALVDQKTLEEKKMFGGICFMIDDKMCIGVNKEEMLCRIGPDEVDAALEHNGVREMVMGDRVAKGYVYVSEEAMKTKKQFDHWISLCLAFNKFAKSSKEKKKK</sequence>
<accession>A0A9E2S7L2</accession>
<comment type="caution">
    <text evidence="2">The sequence shown here is derived from an EMBL/GenBank/DDBJ whole genome shotgun (WGS) entry which is preliminary data.</text>
</comment>
<evidence type="ECO:0000313" key="2">
    <source>
        <dbReference type="EMBL" id="MBV4357087.1"/>
    </source>
</evidence>
<evidence type="ECO:0000259" key="1">
    <source>
        <dbReference type="Pfam" id="PF04993"/>
    </source>
</evidence>
<evidence type="ECO:0000313" key="3">
    <source>
        <dbReference type="Proteomes" id="UP000812270"/>
    </source>
</evidence>
<dbReference type="RefSeq" id="WP_217790706.1">
    <property type="nucleotide sequence ID" value="NZ_JAHSPG010000003.1"/>
</dbReference>
<protein>
    <submittedName>
        <fullName evidence="2">TfoX/Sxy family protein</fullName>
    </submittedName>
</protein>
<dbReference type="Pfam" id="PF04993">
    <property type="entry name" value="TfoX_N"/>
    <property type="match status" value="1"/>
</dbReference>
<name>A0A9E2S7L2_9BACT</name>
<dbReference type="EMBL" id="JAHSPG010000003">
    <property type="protein sequence ID" value="MBV4357087.1"/>
    <property type="molecule type" value="Genomic_DNA"/>
</dbReference>
<feature type="domain" description="TfoX N-terminal" evidence="1">
    <location>
        <begin position="17"/>
        <end position="101"/>
    </location>
</feature>
<organism evidence="2 3">
    <name type="scientific">Pinibacter aurantiacus</name>
    <dbReference type="NCBI Taxonomy" id="2851599"/>
    <lineage>
        <taxon>Bacteria</taxon>
        <taxon>Pseudomonadati</taxon>
        <taxon>Bacteroidota</taxon>
        <taxon>Chitinophagia</taxon>
        <taxon>Chitinophagales</taxon>
        <taxon>Chitinophagaceae</taxon>
        <taxon>Pinibacter</taxon>
    </lineage>
</organism>
<proteinExistence type="predicted"/>